<dbReference type="Pfam" id="PF13676">
    <property type="entry name" value="TIR_2"/>
    <property type="match status" value="1"/>
</dbReference>
<comment type="pathway">
    <text evidence="1">Cofactor biosynthesis; thiamine diphosphate biosynthesis; thiamine diphosphate from thiamine phosphate: step 1/1.</text>
</comment>
<comment type="similarity">
    <text evidence="1">Belongs to the thiamine-monophosphate kinase family.</text>
</comment>
<dbReference type="PANTHER" id="PTHR30270">
    <property type="entry name" value="THIAMINE-MONOPHOSPHATE KINASE"/>
    <property type="match status" value="1"/>
</dbReference>
<dbReference type="Gene3D" id="3.30.1330.10">
    <property type="entry name" value="PurM-like, N-terminal domain"/>
    <property type="match status" value="1"/>
</dbReference>
<feature type="binding site" evidence="1">
    <location>
        <position position="829"/>
    </location>
    <ligand>
        <name>Mg(2+)</name>
        <dbReference type="ChEBI" id="CHEBI:18420"/>
        <label>1</label>
    </ligand>
</feature>
<feature type="binding site" evidence="1">
    <location>
        <position position="854"/>
    </location>
    <ligand>
        <name>ATP</name>
        <dbReference type="ChEBI" id="CHEBI:30616"/>
    </ligand>
</feature>
<keyword evidence="1 3" id="KW-0418">Kinase</keyword>
<feature type="binding site" evidence="1">
    <location>
        <position position="752"/>
    </location>
    <ligand>
        <name>Mg(2+)</name>
        <dbReference type="ChEBI" id="CHEBI:18420"/>
        <label>2</label>
    </ligand>
</feature>
<dbReference type="EC" id="2.7.4.16" evidence="1"/>
<gene>
    <name evidence="1" type="primary">thiL</name>
    <name evidence="3" type="ORF">J2W56_003101</name>
</gene>
<dbReference type="HAMAP" id="MF_02128">
    <property type="entry name" value="TMP_kinase"/>
    <property type="match status" value="1"/>
</dbReference>
<feature type="binding site" evidence="1">
    <location>
        <position position="750"/>
    </location>
    <ligand>
        <name>Mg(2+)</name>
        <dbReference type="ChEBI" id="CHEBI:18420"/>
        <label>4</label>
    </ligand>
</feature>
<feature type="binding site" evidence="1">
    <location>
        <position position="781"/>
    </location>
    <ligand>
        <name>Mg(2+)</name>
        <dbReference type="ChEBI" id="CHEBI:18420"/>
        <label>2</label>
    </ligand>
</feature>
<dbReference type="InterPro" id="IPR011990">
    <property type="entry name" value="TPR-like_helical_dom_sf"/>
</dbReference>
<comment type="function">
    <text evidence="1">Catalyzes the ATP-dependent phosphorylation of thiamine-monophosphate (TMP) to form thiamine-pyrophosphate (TPP), the active form of vitamin B1.</text>
</comment>
<keyword evidence="1" id="KW-0460">Magnesium</keyword>
<dbReference type="Pfam" id="PF02769">
    <property type="entry name" value="AIRS_C"/>
    <property type="match status" value="1"/>
</dbReference>
<reference evidence="3 4" key="1">
    <citation type="submission" date="2023-07" db="EMBL/GenBank/DDBJ databases">
        <title>Sorghum-associated microbial communities from plants grown in Nebraska, USA.</title>
        <authorList>
            <person name="Schachtman D."/>
        </authorList>
    </citation>
    <scope>NUCLEOTIDE SEQUENCE [LARGE SCALE GENOMIC DNA]</scope>
    <source>
        <strain evidence="3 4">4272</strain>
    </source>
</reference>
<name>A0ABU1XFM6_9NOCA</name>
<comment type="caution">
    <text evidence="1">Lacks conserved residue(s) required for the propagation of feature annotation.</text>
</comment>
<sequence>MVDTVTAPQVFLSYAGSERSRAMAVRAELTSRGIDVIMDDEFEPGRSVMVNIGRALHRATVVLALVSSQYLDRHFTEIEVSTTLANRDSNLIPIVIGADPEPETDAGKDLLRVIKGRTYFRLEMTPSSFDKLVSAIRENYRYPERQQAEVQVDSISSADFTVVYDWEDSHLVDTAHERLVKLGIDDVKYYSAGVARSAGGEHGALAVLWTSAARESPEIAQVLRNAVTRGRAVIYLTLANGHPPPAGARVLELNGAVTSGPARHRRPQHRQRRRRFDAAVDTDLTERSLRLNDGTPFHLLADKFCLDRAAARAAEEAYRFAVYEMPPMHEHRLATVLAYAAVRRFVGDWTTALEVLTAEPLTEMIGQETSATLAISLDLLSLEFELGRVYGAVGRGETILAKCLAASDWPMIICTHRLLGMIHKEQGRYSSAREHLQRAAHYSEDLRDTALLKSRIPSSGARRMLHADCLRELATLERRAGNLDSAQRVLNRALDETRPVNMRSAGYLTSVIEYQLARVNYAIDHDYESAKDILQSSYKKLQQYDNPIRLAGVLESIVRLEMDFSSHSDTQVGMLRPTLRKVLRVGERRGHDYMIARVTAGMGDLEYSLGNSPEAMDRYEFAQREFNRLGKVPEAANSARLVARCLAHIGDLDGAMRLLNETLGSLGDNDHKVAQAAIRAEMAHLTHNMVLPNQIDDDIEMTGVGEFSVHNWIAHGLISRHRMNSDNIVLSVGDDAAILRVSPTEDFAVSTDSVPPALLRTSDLESAHYAARFAVVSSLSDIIAMGGEPLGILLNLHLQRTTAASWTRALLQAVATEAAKFGAAVIGGDLKERPGDSLTTTVVGKIPRGGALRRSGARVGDAVVLTLSAGADGVVNGLGTRWAHELLPHLSERMKAATRPLVDRNAKFNDLGLAVDIMRQIANRNIATAAIDTSDGLLACAQLVGEASGVGLEIDVSRLDRLINDDVRRLAAELGIAPFLFAMNAGHDWEVLVTVQPEKTAEFEALAAPKAAGEYPSAAVIGRVVSRGEWSHDGIRLIANDGGAHILPFFTDEKFVAHPYELRARDWLEFARDATRQIMNKSAGSAER</sequence>
<dbReference type="Pfam" id="PF00586">
    <property type="entry name" value="AIRS"/>
    <property type="match status" value="1"/>
</dbReference>
<keyword evidence="1" id="KW-0784">Thiamine biosynthesis</keyword>
<dbReference type="SUPFAM" id="SSF55326">
    <property type="entry name" value="PurM N-terminal domain-like"/>
    <property type="match status" value="1"/>
</dbReference>
<evidence type="ECO:0000313" key="3">
    <source>
        <dbReference type="EMBL" id="MDR7169360.1"/>
    </source>
</evidence>
<dbReference type="CDD" id="cd02194">
    <property type="entry name" value="ThiL"/>
    <property type="match status" value="1"/>
</dbReference>
<dbReference type="EMBL" id="JAVDWW010000004">
    <property type="protein sequence ID" value="MDR7169360.1"/>
    <property type="molecule type" value="Genomic_DNA"/>
</dbReference>
<feature type="binding site" evidence="1">
    <location>
        <position position="935"/>
    </location>
    <ligand>
        <name>Mg(2+)</name>
        <dbReference type="ChEBI" id="CHEBI:18420"/>
        <label>5</label>
    </ligand>
</feature>
<dbReference type="InterPro" id="IPR036921">
    <property type="entry name" value="PurM-like_N_sf"/>
</dbReference>
<proteinExistence type="inferred from homology"/>
<evidence type="ECO:0000259" key="2">
    <source>
        <dbReference type="PROSITE" id="PS50104"/>
    </source>
</evidence>
<dbReference type="PANTHER" id="PTHR30270:SF0">
    <property type="entry name" value="THIAMINE-MONOPHOSPHATE KINASE"/>
    <property type="match status" value="1"/>
</dbReference>
<dbReference type="PROSITE" id="PS50104">
    <property type="entry name" value="TIR"/>
    <property type="match status" value="1"/>
</dbReference>
<dbReference type="SMART" id="SM00255">
    <property type="entry name" value="TIR"/>
    <property type="match status" value="1"/>
</dbReference>
<protein>
    <recommendedName>
        <fullName evidence="1">Thiamine-monophosphate kinase</fullName>
        <shortName evidence="1">TMP kinase</shortName>
        <shortName evidence="1">Thiamine-phosphate kinase</shortName>
        <ecNumber evidence="1">2.7.4.16</ecNumber>
    </recommendedName>
</protein>
<dbReference type="Gene3D" id="1.25.40.10">
    <property type="entry name" value="Tetratricopeptide repeat domain"/>
    <property type="match status" value="2"/>
</dbReference>
<keyword evidence="1" id="KW-0808">Transferase</keyword>
<dbReference type="InterPro" id="IPR035897">
    <property type="entry name" value="Toll_tir_struct_dom_sf"/>
</dbReference>
<dbReference type="SUPFAM" id="SSF56042">
    <property type="entry name" value="PurM C-terminal domain-like"/>
    <property type="match status" value="1"/>
</dbReference>
<comment type="caution">
    <text evidence="3">The sequence shown here is derived from an EMBL/GenBank/DDBJ whole genome shotgun (WGS) entry which is preliminary data.</text>
</comment>
<keyword evidence="1" id="KW-0067">ATP-binding</keyword>
<dbReference type="InterPro" id="IPR036676">
    <property type="entry name" value="PurM-like_C_sf"/>
</dbReference>
<dbReference type="InterPro" id="IPR006283">
    <property type="entry name" value="ThiL-like"/>
</dbReference>
<dbReference type="SUPFAM" id="SSF48452">
    <property type="entry name" value="TPR-like"/>
    <property type="match status" value="2"/>
</dbReference>
<dbReference type="GO" id="GO:0016301">
    <property type="term" value="F:kinase activity"/>
    <property type="evidence" value="ECO:0007669"/>
    <property type="project" value="UniProtKB-KW"/>
</dbReference>
<feature type="binding site" evidence="1">
    <location>
        <position position="934"/>
    </location>
    <ligand>
        <name>ATP</name>
        <dbReference type="ChEBI" id="CHEBI:30616"/>
    </ligand>
</feature>
<comment type="catalytic activity">
    <reaction evidence="1">
        <text>thiamine phosphate + ATP = thiamine diphosphate + ADP</text>
        <dbReference type="Rhea" id="RHEA:15913"/>
        <dbReference type="ChEBI" id="CHEBI:30616"/>
        <dbReference type="ChEBI" id="CHEBI:37575"/>
        <dbReference type="ChEBI" id="CHEBI:58937"/>
        <dbReference type="ChEBI" id="CHEBI:456216"/>
        <dbReference type="EC" id="2.7.4.16"/>
    </reaction>
</comment>
<dbReference type="InterPro" id="IPR016188">
    <property type="entry name" value="PurM-like_N"/>
</dbReference>
<dbReference type="SUPFAM" id="SSF52200">
    <property type="entry name" value="Toll/Interleukin receptor TIR domain"/>
    <property type="match status" value="1"/>
</dbReference>
<feature type="binding site" evidence="1">
    <location>
        <position position="751"/>
    </location>
    <ligand>
        <name>Mg(2+)</name>
        <dbReference type="ChEBI" id="CHEBI:18420"/>
        <label>1</label>
    </ligand>
</feature>
<keyword evidence="4" id="KW-1185">Reference proteome</keyword>
<dbReference type="InterPro" id="IPR010918">
    <property type="entry name" value="PurM-like_C_dom"/>
</dbReference>
<dbReference type="Gene3D" id="3.40.50.10140">
    <property type="entry name" value="Toll/interleukin-1 receptor homology (TIR) domain"/>
    <property type="match status" value="1"/>
</dbReference>
<feature type="binding site" evidence="1">
    <location>
        <position position="781"/>
    </location>
    <ligand>
        <name>Mg(2+)</name>
        <dbReference type="ChEBI" id="CHEBI:18420"/>
        <label>4</label>
    </ligand>
</feature>
<keyword evidence="1" id="KW-0479">Metal-binding</keyword>
<dbReference type="InterPro" id="IPR000157">
    <property type="entry name" value="TIR_dom"/>
</dbReference>
<dbReference type="Gene3D" id="3.90.650.10">
    <property type="entry name" value="PurM-like C-terminal domain"/>
    <property type="match status" value="1"/>
</dbReference>
<keyword evidence="1" id="KW-0547">Nucleotide-binding</keyword>
<accession>A0ABU1XFM6</accession>
<feature type="binding site" evidence="1">
    <location>
        <position position="781"/>
    </location>
    <ligand>
        <name>Mg(2+)</name>
        <dbReference type="ChEBI" id="CHEBI:18420"/>
        <label>3</label>
    </ligand>
</feature>
<feature type="binding site" evidence="1">
    <location>
        <position position="752"/>
    </location>
    <ligand>
        <name>Mg(2+)</name>
        <dbReference type="ChEBI" id="CHEBI:18420"/>
        <label>1</label>
    </ligand>
</feature>
<feature type="binding site" evidence="1">
    <location>
        <position position="932"/>
    </location>
    <ligand>
        <name>Mg(2+)</name>
        <dbReference type="ChEBI" id="CHEBI:18420"/>
        <label>3</label>
    </ligand>
</feature>
<feature type="binding site" evidence="1">
    <location>
        <position position="735"/>
    </location>
    <ligand>
        <name>Mg(2+)</name>
        <dbReference type="ChEBI" id="CHEBI:18420"/>
        <label>4</label>
    </ligand>
</feature>
<organism evidence="3 4">
    <name type="scientific">Nocardia kruczakiae</name>
    <dbReference type="NCBI Taxonomy" id="261477"/>
    <lineage>
        <taxon>Bacteria</taxon>
        <taxon>Bacillati</taxon>
        <taxon>Actinomycetota</taxon>
        <taxon>Actinomycetes</taxon>
        <taxon>Mycobacteriales</taxon>
        <taxon>Nocardiaceae</taxon>
        <taxon>Nocardia</taxon>
    </lineage>
</organism>
<dbReference type="RefSeq" id="WP_310402377.1">
    <property type="nucleotide sequence ID" value="NZ_JAVDWW010000004.1"/>
</dbReference>
<feature type="binding site" evidence="1">
    <location>
        <begin position="828"/>
        <end position="829"/>
    </location>
    <ligand>
        <name>ATP</name>
        <dbReference type="ChEBI" id="CHEBI:30616"/>
    </ligand>
</feature>
<evidence type="ECO:0000256" key="1">
    <source>
        <dbReference type="HAMAP-Rule" id="MF_02128"/>
    </source>
</evidence>
<dbReference type="Proteomes" id="UP001251217">
    <property type="component" value="Unassembled WGS sequence"/>
</dbReference>
<evidence type="ECO:0000313" key="4">
    <source>
        <dbReference type="Proteomes" id="UP001251217"/>
    </source>
</evidence>
<feature type="binding site" evidence="1">
    <location>
        <position position="735"/>
    </location>
    <ligand>
        <name>Mg(2+)</name>
        <dbReference type="ChEBI" id="CHEBI:18420"/>
        <label>3</label>
    </ligand>
</feature>
<comment type="miscellaneous">
    <text evidence="1">Reaction mechanism of ThiL seems to utilize a direct, inline transfer of the gamma-phosphate of ATP to TMP rather than a phosphorylated enzyme intermediate.</text>
</comment>
<feature type="domain" description="TIR" evidence="2">
    <location>
        <begin position="6"/>
        <end position="136"/>
    </location>
</feature>